<comment type="caution">
    <text evidence="5">The sequence shown here is derived from an EMBL/GenBank/DDBJ whole genome shotgun (WGS) entry which is preliminary data.</text>
</comment>
<dbReference type="GO" id="GO:0016020">
    <property type="term" value="C:membrane"/>
    <property type="evidence" value="ECO:0007669"/>
    <property type="project" value="InterPro"/>
</dbReference>
<organism evidence="5 6">
    <name type="scientific">Runella defluvii</name>
    <dbReference type="NCBI Taxonomy" id="370973"/>
    <lineage>
        <taxon>Bacteria</taxon>
        <taxon>Pseudomonadati</taxon>
        <taxon>Bacteroidota</taxon>
        <taxon>Cytophagia</taxon>
        <taxon>Cytophagales</taxon>
        <taxon>Spirosomataceae</taxon>
        <taxon>Runella</taxon>
    </lineage>
</organism>
<dbReference type="AlphaFoldDB" id="A0A7W5ZKB5"/>
<comment type="similarity">
    <text evidence="1">Belongs to the outer membrane porin (Opr) (TC 1.B.25) family.</text>
</comment>
<keyword evidence="3 4" id="KW-0732">Signal</keyword>
<dbReference type="InterPro" id="IPR023614">
    <property type="entry name" value="Porin_dom_sf"/>
</dbReference>
<dbReference type="Gene3D" id="2.40.160.10">
    <property type="entry name" value="Porin"/>
    <property type="match status" value="1"/>
</dbReference>
<proteinExistence type="inferred from homology"/>
<feature type="chain" id="PRO_5030551121" description="Outer membrane porin, OprD family" evidence="4">
    <location>
        <begin position="22"/>
        <end position="471"/>
    </location>
</feature>
<feature type="signal peptide" evidence="4">
    <location>
        <begin position="1"/>
        <end position="21"/>
    </location>
</feature>
<keyword evidence="2" id="KW-0813">Transport</keyword>
<dbReference type="RefSeq" id="WP_229601322.1">
    <property type="nucleotide sequence ID" value="NZ_JACIBY010000004.1"/>
</dbReference>
<dbReference type="SUPFAM" id="SSF56935">
    <property type="entry name" value="Porins"/>
    <property type="match status" value="1"/>
</dbReference>
<evidence type="ECO:0008006" key="7">
    <source>
        <dbReference type="Google" id="ProtNLM"/>
    </source>
</evidence>
<evidence type="ECO:0000256" key="3">
    <source>
        <dbReference type="ARBA" id="ARBA00022729"/>
    </source>
</evidence>
<evidence type="ECO:0000256" key="1">
    <source>
        <dbReference type="ARBA" id="ARBA00009075"/>
    </source>
</evidence>
<evidence type="ECO:0000256" key="4">
    <source>
        <dbReference type="SAM" id="SignalP"/>
    </source>
</evidence>
<accession>A0A7W5ZKB5</accession>
<protein>
    <recommendedName>
        <fullName evidence="7">Outer membrane porin, OprD family</fullName>
    </recommendedName>
</protein>
<sequence>MKVPFLLPLMGIWWSVSSAVAQVHSDQQYKHKATPADSIQDLSHFFAKGHFHGHARSYWMGTDNASGLSNFYAWGVGAGIGYETPRILNRFQVGLSGFFMFNLMSSDLSKPDAKTGQINRYEVGLFDIRRPNDHEDLDRLEELYLRYHFGKKSKVTVGRQVPKTPFINPQDGRMRPTLTEAAVVELNEWKNTKIQLEYVFRISPRSTVEWFRVGESMGIYPVGVGLDGKPSTYANNVESKGVLIGGITQTIGPVTVQAWDTYVENVFNTAFVQVDWKSKFKNKHAWVAGFQAVRQQSVGNGGNHDVTKAYMAPDSRSAVFSGRVGYRSPKYDVNINATRITAEGRYLMPREWGREPFYTFMPRERNEGMGDVNAFSVNAFYKPRTQLKWEVSWGYYKLSDVKNVFLNKYGMPAYTQLNAGMSYQFKGFFEGLDAQLLVVRKDNIGATYENDRYVFNKVNMSHFNFILNYHY</sequence>
<evidence type="ECO:0000313" key="5">
    <source>
        <dbReference type="EMBL" id="MBB3838404.1"/>
    </source>
</evidence>
<dbReference type="Proteomes" id="UP000541352">
    <property type="component" value="Unassembled WGS sequence"/>
</dbReference>
<name>A0A7W5ZKB5_9BACT</name>
<gene>
    <name evidence="5" type="ORF">FHS57_002409</name>
</gene>
<reference evidence="5 6" key="1">
    <citation type="submission" date="2020-08" db="EMBL/GenBank/DDBJ databases">
        <title>Genomic Encyclopedia of Type Strains, Phase IV (KMG-IV): sequencing the most valuable type-strain genomes for metagenomic binning, comparative biology and taxonomic classification.</title>
        <authorList>
            <person name="Goeker M."/>
        </authorList>
    </citation>
    <scope>NUCLEOTIDE SEQUENCE [LARGE SCALE GENOMIC DNA]</scope>
    <source>
        <strain evidence="5 6">DSM 17976</strain>
    </source>
</reference>
<keyword evidence="6" id="KW-1185">Reference proteome</keyword>
<dbReference type="InterPro" id="IPR005318">
    <property type="entry name" value="OM_porin_bac"/>
</dbReference>
<dbReference type="EMBL" id="JACIBY010000004">
    <property type="protein sequence ID" value="MBB3838404.1"/>
    <property type="molecule type" value="Genomic_DNA"/>
</dbReference>
<dbReference type="Pfam" id="PF03573">
    <property type="entry name" value="OprD"/>
    <property type="match status" value="1"/>
</dbReference>
<evidence type="ECO:0000313" key="6">
    <source>
        <dbReference type="Proteomes" id="UP000541352"/>
    </source>
</evidence>
<evidence type="ECO:0000256" key="2">
    <source>
        <dbReference type="ARBA" id="ARBA00022448"/>
    </source>
</evidence>